<reference evidence="16" key="1">
    <citation type="journal article" date="2017" name="Nucleic Acids Res.">
        <title>Proteogenomics produces comprehensive and highly accurate protein-coding gene annotation in a complete genome assembly of Malassezia sympodialis.</title>
        <authorList>
            <person name="Zhu Y."/>
            <person name="Engstroem P.G."/>
            <person name="Tellgren-Roth C."/>
            <person name="Baudo C.D."/>
            <person name="Kennell J.C."/>
            <person name="Sun S."/>
            <person name="Billmyre R.B."/>
            <person name="Schroeder M.S."/>
            <person name="Andersson A."/>
            <person name="Holm T."/>
            <person name="Sigurgeirsson B."/>
            <person name="Wu G."/>
            <person name="Sankaranarayanan S.R."/>
            <person name="Siddharthan R."/>
            <person name="Sanyal K."/>
            <person name="Lundeberg J."/>
            <person name="Nystedt B."/>
            <person name="Boekhout T."/>
            <person name="Dawson T.L. Jr."/>
            <person name="Heitman J."/>
            <person name="Scheynius A."/>
            <person name="Lehtioe J."/>
        </authorList>
    </citation>
    <scope>NUCLEOTIDE SEQUENCE [LARGE SCALE GENOMIC DNA]</scope>
    <source>
        <strain evidence="16">ATCC 42132</strain>
    </source>
</reference>
<dbReference type="NCBIfam" id="TIGR00622">
    <property type="entry name" value="ssl1"/>
    <property type="match status" value="1"/>
</dbReference>
<dbReference type="GO" id="GO:0006289">
    <property type="term" value="P:nucleotide-excision repair"/>
    <property type="evidence" value="ECO:0007669"/>
    <property type="project" value="UniProtKB-UniRule"/>
</dbReference>
<dbReference type="SMART" id="SM01047">
    <property type="entry name" value="C1_4"/>
    <property type="match status" value="1"/>
</dbReference>
<dbReference type="InterPro" id="IPR013083">
    <property type="entry name" value="Znf_RING/FYVE/PHD"/>
</dbReference>
<evidence type="ECO:0000256" key="9">
    <source>
        <dbReference type="ARBA" id="ARBA00023204"/>
    </source>
</evidence>
<evidence type="ECO:0000256" key="10">
    <source>
        <dbReference type="ARBA" id="ARBA00023242"/>
    </source>
</evidence>
<dbReference type="InterPro" id="IPR036465">
    <property type="entry name" value="vWFA_dom_sf"/>
</dbReference>
<name>A0A1M8A8H3_MALS4</name>
<dbReference type="GO" id="GO:0005675">
    <property type="term" value="C:transcription factor TFIIH holo complex"/>
    <property type="evidence" value="ECO:0007669"/>
    <property type="project" value="UniProtKB-UniRule"/>
</dbReference>
<protein>
    <recommendedName>
        <fullName evidence="11">General transcription and DNA repair factor IIH</fullName>
    </recommendedName>
</protein>
<dbReference type="GO" id="GO:0006357">
    <property type="term" value="P:regulation of transcription by RNA polymerase II"/>
    <property type="evidence" value="ECO:0007669"/>
    <property type="project" value="UniProtKB-UniRule"/>
</dbReference>
<feature type="domain" description="TFIIH C1-like" evidence="14">
    <location>
        <begin position="437"/>
        <end position="497"/>
    </location>
</feature>
<dbReference type="InterPro" id="IPR012170">
    <property type="entry name" value="TFIIH_SSL1/p44"/>
</dbReference>
<dbReference type="InterPro" id="IPR007198">
    <property type="entry name" value="Ssl1-like"/>
</dbReference>
<dbReference type="OMA" id="INWVEVP"/>
<evidence type="ECO:0000256" key="4">
    <source>
        <dbReference type="ARBA" id="ARBA00022763"/>
    </source>
</evidence>
<keyword evidence="3 11" id="KW-0479">Metal-binding</keyword>
<dbReference type="PIRSF" id="PIRSF015919">
    <property type="entry name" value="TFIIH_SSL1"/>
    <property type="match status" value="1"/>
</dbReference>
<evidence type="ECO:0000256" key="2">
    <source>
        <dbReference type="ARBA" id="ARBA00006092"/>
    </source>
</evidence>
<evidence type="ECO:0000256" key="1">
    <source>
        <dbReference type="ARBA" id="ARBA00004123"/>
    </source>
</evidence>
<keyword evidence="6 11" id="KW-0862">Zinc</keyword>
<keyword evidence="10 11" id="KW-0539">Nucleus</keyword>
<evidence type="ECO:0000313" key="15">
    <source>
        <dbReference type="EMBL" id="SHO78750.1"/>
    </source>
</evidence>
<evidence type="ECO:0000256" key="8">
    <source>
        <dbReference type="ARBA" id="ARBA00023163"/>
    </source>
</evidence>
<evidence type="ECO:0000313" key="16">
    <source>
        <dbReference type="Proteomes" id="UP000186303"/>
    </source>
</evidence>
<dbReference type="STRING" id="1230383.A0A1M8A8H3"/>
<feature type="zinc finger region" description="C4-type" evidence="12">
    <location>
        <begin position="382"/>
        <end position="399"/>
    </location>
</feature>
<evidence type="ECO:0000256" key="12">
    <source>
        <dbReference type="PIRSR" id="PIRSR015919-1"/>
    </source>
</evidence>
<keyword evidence="5" id="KW-0863">Zinc-finger</keyword>
<dbReference type="AlphaFoldDB" id="A0A1M8A8H3"/>
<dbReference type="Gene3D" id="3.30.40.10">
    <property type="entry name" value="Zinc/RING finger domain, C3HC4 (zinc finger)"/>
    <property type="match status" value="1"/>
</dbReference>
<comment type="subcellular location">
    <subcellularLocation>
        <location evidence="1 11">Nucleus</location>
    </subcellularLocation>
</comment>
<dbReference type="EMBL" id="LT671824">
    <property type="protein sequence ID" value="SHO78750.1"/>
    <property type="molecule type" value="Genomic_DNA"/>
</dbReference>
<dbReference type="Gene3D" id="3.40.50.410">
    <property type="entry name" value="von Willebrand factor, type A domain"/>
    <property type="match status" value="1"/>
</dbReference>
<dbReference type="InterPro" id="IPR046349">
    <property type="entry name" value="C1-like_sf"/>
</dbReference>
<dbReference type="Proteomes" id="UP000186303">
    <property type="component" value="Chromosome 4"/>
</dbReference>
<dbReference type="FunFam" id="3.40.50.410:FF:000015">
    <property type="entry name" value="General transcription factor IIH subunit 2"/>
    <property type="match status" value="1"/>
</dbReference>
<keyword evidence="7 11" id="KW-0805">Transcription regulation</keyword>
<evidence type="ECO:0000259" key="14">
    <source>
        <dbReference type="SMART" id="SM01047"/>
    </source>
</evidence>
<evidence type="ECO:0000256" key="5">
    <source>
        <dbReference type="ARBA" id="ARBA00022771"/>
    </source>
</evidence>
<dbReference type="InterPro" id="IPR004595">
    <property type="entry name" value="TFIIH_C1-like_dom"/>
</dbReference>
<dbReference type="PANTHER" id="PTHR12695">
    <property type="entry name" value="GENERAL TRANSCRIPTION FACTOR IIH SUBUNIT 2"/>
    <property type="match status" value="1"/>
</dbReference>
<dbReference type="GO" id="GO:0008270">
    <property type="term" value="F:zinc ion binding"/>
    <property type="evidence" value="ECO:0007669"/>
    <property type="project" value="UniProtKB-UniRule"/>
</dbReference>
<dbReference type="OrthoDB" id="284275at2759"/>
<keyword evidence="4" id="KW-0227">DNA damage</keyword>
<dbReference type="PANTHER" id="PTHR12695:SF2">
    <property type="entry name" value="GENERAL TRANSCRIPTION FACTOR IIH SUBUNIT 2-RELATED"/>
    <property type="match status" value="1"/>
</dbReference>
<keyword evidence="9" id="KW-0234">DNA repair</keyword>
<proteinExistence type="inferred from homology"/>
<dbReference type="GO" id="GO:0000439">
    <property type="term" value="C:transcription factor TFIIH core complex"/>
    <property type="evidence" value="ECO:0007669"/>
    <property type="project" value="UniProtKB-UniRule"/>
</dbReference>
<evidence type="ECO:0000256" key="7">
    <source>
        <dbReference type="ARBA" id="ARBA00023015"/>
    </source>
</evidence>
<dbReference type="Pfam" id="PF04056">
    <property type="entry name" value="Ssl1"/>
    <property type="match status" value="1"/>
</dbReference>
<accession>A0A1M8A8H3</accession>
<keyword evidence="16" id="KW-1185">Reference proteome</keyword>
<feature type="region of interest" description="Disordered" evidence="13">
    <location>
        <begin position="49"/>
        <end position="82"/>
    </location>
</feature>
<evidence type="ECO:0000256" key="6">
    <source>
        <dbReference type="ARBA" id="ARBA00022833"/>
    </source>
</evidence>
<feature type="compositionally biased region" description="Acidic residues" evidence="13">
    <location>
        <begin position="13"/>
        <end position="30"/>
    </location>
</feature>
<dbReference type="VEuPathDB" id="FungiDB:MSYG_3097"/>
<evidence type="ECO:0000256" key="11">
    <source>
        <dbReference type="PIRNR" id="PIRNR015919"/>
    </source>
</evidence>
<keyword evidence="8 11" id="KW-0804">Transcription</keyword>
<feature type="region of interest" description="Disordered" evidence="13">
    <location>
        <begin position="1"/>
        <end position="37"/>
    </location>
</feature>
<dbReference type="Pfam" id="PF07975">
    <property type="entry name" value="C1_4"/>
    <property type="match status" value="1"/>
</dbReference>
<sequence length="497" mass="55026">MAARRDENYVDGAEFDDSDELIEENSDDSDEFHALPSLAHSSVKSTLTLGSKRKAGEAHDDAAASGSASRTEKRKQSQKNAGYSWEAAYQRSWDHVQEDESGNLESAVRQMLEVSKRKRSLRDSAPVQRGIIRHLVLVLDLSEDMMDRDLRPTRYVPLRKLTSSFDLTLQLCRQFVSDYFDQNPIGQLAIVCARDGLAERLSLMGGNTFDHGAVLASKRKLEPRGEPSLQNALEMARNCLSHLPISNTREILYISASLTSVDPGNIYQTIQSLVDDHIQVSVISLAAEMHVLCNLCQRTGGDFHVALNEDHYKELLLKHVPPRVIVQDSSTNQNDNGDLLVMGFPRRLPFNAPSSLCACHGRAIASQASKADSMAPSNGYICPRCSSRICQVPTDCPTCGITIIMSTHLARSYHHLFPVPNYEPLPWSDVTESSPLSCFACALPFPTMPDNASLQSDSLDPTLAPSARYQCPKCRQHFCLECDAFVQEELHTCPGCT</sequence>
<evidence type="ECO:0000256" key="3">
    <source>
        <dbReference type="ARBA" id="ARBA00022723"/>
    </source>
</evidence>
<dbReference type="GO" id="GO:0006351">
    <property type="term" value="P:DNA-templated transcription"/>
    <property type="evidence" value="ECO:0007669"/>
    <property type="project" value="InterPro"/>
</dbReference>
<dbReference type="SUPFAM" id="SSF57889">
    <property type="entry name" value="Cysteine-rich domain"/>
    <property type="match status" value="1"/>
</dbReference>
<comment type="similarity">
    <text evidence="2 11">Belongs to the GTF2H2 family.</text>
</comment>
<comment type="function">
    <text evidence="11">Component of the general transcription and DNA repair factor IIH (TFIIH) core complex, which is involved in general and transcription-coupled nucleotide excision repair (NER) of damaged DNA and, when complexed to TFIIK, in RNA transcription by RNA polymerase II.</text>
</comment>
<organism evidence="15 16">
    <name type="scientific">Malassezia sympodialis (strain ATCC 42132)</name>
    <name type="common">Atopic eczema-associated yeast</name>
    <dbReference type="NCBI Taxonomy" id="1230383"/>
    <lineage>
        <taxon>Eukaryota</taxon>
        <taxon>Fungi</taxon>
        <taxon>Dikarya</taxon>
        <taxon>Basidiomycota</taxon>
        <taxon>Ustilaginomycotina</taxon>
        <taxon>Malasseziomycetes</taxon>
        <taxon>Malasseziales</taxon>
        <taxon>Malasseziaceae</taxon>
        <taxon>Malassezia</taxon>
    </lineage>
</organism>
<evidence type="ECO:0000256" key="13">
    <source>
        <dbReference type="SAM" id="MobiDB-lite"/>
    </source>
</evidence>
<gene>
    <name evidence="15" type="ORF">MSYG_3097</name>
</gene>
<dbReference type="SUPFAM" id="SSF53300">
    <property type="entry name" value="vWA-like"/>
    <property type="match status" value="1"/>
</dbReference>